<reference evidence="3" key="1">
    <citation type="submission" date="2022-10" db="EMBL/GenBank/DDBJ databases">
        <title>The complete genomes of actinobacterial strains from the NBC collection.</title>
        <authorList>
            <person name="Joergensen T.S."/>
            <person name="Alvarez Arevalo M."/>
            <person name="Sterndorff E.B."/>
            <person name="Faurdal D."/>
            <person name="Vuksanovic O."/>
            <person name="Mourched A.-S."/>
            <person name="Charusanti P."/>
            <person name="Shaw S."/>
            <person name="Blin K."/>
            <person name="Weber T."/>
        </authorList>
    </citation>
    <scope>NUCLEOTIDE SEQUENCE</scope>
    <source>
        <strain evidence="3">NBC_00049</strain>
    </source>
</reference>
<keyword evidence="1" id="KW-0812">Transmembrane</keyword>
<feature type="transmembrane region" description="Helical" evidence="1">
    <location>
        <begin position="25"/>
        <end position="46"/>
    </location>
</feature>
<accession>A0AAU2K2U2</accession>
<organism evidence="3">
    <name type="scientific">Streptomyces sp. NBC_00049</name>
    <dbReference type="NCBI Taxonomy" id="2903617"/>
    <lineage>
        <taxon>Bacteria</taxon>
        <taxon>Bacillati</taxon>
        <taxon>Actinomycetota</taxon>
        <taxon>Actinomycetes</taxon>
        <taxon>Kitasatosporales</taxon>
        <taxon>Streptomycetaceae</taxon>
        <taxon>Streptomyces</taxon>
    </lineage>
</organism>
<feature type="transmembrane region" description="Helical" evidence="1">
    <location>
        <begin position="116"/>
        <end position="133"/>
    </location>
</feature>
<feature type="transmembrane region" description="Helical" evidence="1">
    <location>
        <begin position="66"/>
        <end position="86"/>
    </location>
</feature>
<keyword evidence="1" id="KW-1133">Transmembrane helix</keyword>
<feature type="domain" description="DUF7144" evidence="2">
    <location>
        <begin position="24"/>
        <end position="135"/>
    </location>
</feature>
<sequence>MASQTSPSPRSDDTGRNAWAEGGTIFAGILLLVDGVLGVIKGIAGIAEDDVYTRVGSYVFKFDPTAWGWIHLLLGLVLIVVGAGLLKDAGWARVMGVVVAGIAVIINFMWLPYTPVWALISIAIAIFVIWALCKDGLRDGRRTA</sequence>
<evidence type="ECO:0000256" key="1">
    <source>
        <dbReference type="SAM" id="Phobius"/>
    </source>
</evidence>
<evidence type="ECO:0000313" key="3">
    <source>
        <dbReference type="EMBL" id="WTU78061.1"/>
    </source>
</evidence>
<dbReference type="InterPro" id="IPR055568">
    <property type="entry name" value="DUF7144"/>
</dbReference>
<dbReference type="AlphaFoldDB" id="A0AAU2K2U2"/>
<gene>
    <name evidence="3" type="ORF">OG327_34820</name>
</gene>
<proteinExistence type="predicted"/>
<feature type="transmembrane region" description="Helical" evidence="1">
    <location>
        <begin position="91"/>
        <end position="110"/>
    </location>
</feature>
<dbReference type="Pfam" id="PF23636">
    <property type="entry name" value="DUF7144"/>
    <property type="match status" value="1"/>
</dbReference>
<evidence type="ECO:0000259" key="2">
    <source>
        <dbReference type="Pfam" id="PF23636"/>
    </source>
</evidence>
<dbReference type="EMBL" id="CP108264">
    <property type="protein sequence ID" value="WTU78061.1"/>
    <property type="molecule type" value="Genomic_DNA"/>
</dbReference>
<protein>
    <recommendedName>
        <fullName evidence="2">DUF7144 domain-containing protein</fullName>
    </recommendedName>
</protein>
<keyword evidence="1" id="KW-0472">Membrane</keyword>
<name>A0AAU2K2U2_9ACTN</name>